<name>A0ABR7HGW8_9FIRM</name>
<feature type="region of interest" description="Disordered" evidence="1">
    <location>
        <begin position="1"/>
        <end position="28"/>
    </location>
</feature>
<evidence type="ECO:0000313" key="3">
    <source>
        <dbReference type="Proteomes" id="UP000634672"/>
    </source>
</evidence>
<evidence type="ECO:0000256" key="1">
    <source>
        <dbReference type="SAM" id="MobiDB-lite"/>
    </source>
</evidence>
<evidence type="ECO:0000313" key="2">
    <source>
        <dbReference type="EMBL" id="MBC5712397.1"/>
    </source>
</evidence>
<sequence length="103" mass="11146">MIKKEETTATELVEENKPDTVKSSAKNSGPRIYIGPSLRGVTTGTVYKADLTPALAEVIKALPAISELVVPLGTLTAANRELSVPDSALRRIYQMAEDYKRGE</sequence>
<accession>A0ABR7HGW8</accession>
<reference evidence="2 3" key="1">
    <citation type="submission" date="2020-08" db="EMBL/GenBank/DDBJ databases">
        <title>Genome public.</title>
        <authorList>
            <person name="Liu C."/>
            <person name="Sun Q."/>
        </authorList>
    </citation>
    <scope>NUCLEOTIDE SEQUENCE [LARGE SCALE GENOMIC DNA]</scope>
    <source>
        <strain evidence="2 3">NSJ-66</strain>
    </source>
</reference>
<keyword evidence="3" id="KW-1185">Reference proteome</keyword>
<comment type="caution">
    <text evidence="2">The sequence shown here is derived from an EMBL/GenBank/DDBJ whole genome shotgun (WGS) entry which is preliminary data.</text>
</comment>
<organism evidence="2 3">
    <name type="scientific">Hungatella hominis</name>
    <dbReference type="NCBI Taxonomy" id="2763050"/>
    <lineage>
        <taxon>Bacteria</taxon>
        <taxon>Bacillati</taxon>
        <taxon>Bacillota</taxon>
        <taxon>Clostridia</taxon>
        <taxon>Lachnospirales</taxon>
        <taxon>Lachnospiraceae</taxon>
        <taxon>Hungatella</taxon>
    </lineage>
</organism>
<dbReference type="Proteomes" id="UP000634672">
    <property type="component" value="Unassembled WGS sequence"/>
</dbReference>
<dbReference type="RefSeq" id="WP_187024817.1">
    <property type="nucleotide sequence ID" value="NZ_JACOPB010000034.1"/>
</dbReference>
<proteinExistence type="predicted"/>
<gene>
    <name evidence="2" type="ORF">H8S75_31340</name>
</gene>
<dbReference type="EMBL" id="JACOPB010000034">
    <property type="protein sequence ID" value="MBC5712397.1"/>
    <property type="molecule type" value="Genomic_DNA"/>
</dbReference>
<evidence type="ECO:0008006" key="4">
    <source>
        <dbReference type="Google" id="ProtNLM"/>
    </source>
</evidence>
<protein>
    <recommendedName>
        <fullName evidence="4">Phage tail assembly protein</fullName>
    </recommendedName>
</protein>